<feature type="binding site" evidence="7">
    <location>
        <position position="157"/>
    </location>
    <ligand>
        <name>NADP(+)</name>
        <dbReference type="ChEBI" id="CHEBI:58349"/>
    </ligand>
</feature>
<sequence>MNGAANPAAPVLFVLFGAAGDLSRRLIVPALFNLHLDGRLPAGFRLLGIDRRELGDGALAEDYRDAVTRHSRRGAPEPGAWEAFAAGISYRRADVNSGETYANLAAMVRARPPGGGPEPVVVFYLAVPPTLIEPIVNGLGEAGLTRDADHARVVAEKPLGRDLDSFRAINSALGRHFIEQQTYRIDHFLGKETVQNILALRFANPIFEPIWDRRYVDHVAITVAESLGVEHRGAYYERAGALRDMVQNHLLQLLCLVAMEPPVAYDAEDIRNKKMDVLRALRPITRAGVHEVAARGQYGPGWLRGVRLPGYRGEPAVDLRSNTETFAALKLQVDNWRWQEVPFYLRTGKRLMDQVSEISIRFRDVPHRAFPDAVGLNAQPARLVIRIQPDEGIDLKFMAKEPGSPLRLRPVDMRFSYREAFAQASPNAYETLLRDVLLGDATLFMRADQVEAAWRLLMPVLEVWEETPAADFPNYAAGSWGPESAQVLMARDGRSWLSPTLSAGSRRQPDQTREMTRDEPDPAPTPPAGDGDTV</sequence>
<dbReference type="UniPathway" id="UPA00115">
    <property type="reaction ID" value="UER00408"/>
</dbReference>
<evidence type="ECO:0000256" key="4">
    <source>
        <dbReference type="ARBA" id="ARBA00022857"/>
    </source>
</evidence>
<dbReference type="InterPro" id="IPR019796">
    <property type="entry name" value="G6P_DH_AS"/>
</dbReference>
<dbReference type="PANTHER" id="PTHR23429">
    <property type="entry name" value="GLUCOSE-6-PHOSPHATE 1-DEHYDROGENASE G6PD"/>
    <property type="match status" value="1"/>
</dbReference>
<dbReference type="GO" id="GO:0006006">
    <property type="term" value="P:glucose metabolic process"/>
    <property type="evidence" value="ECO:0007669"/>
    <property type="project" value="UniProtKB-KW"/>
</dbReference>
<dbReference type="PRINTS" id="PR00079">
    <property type="entry name" value="G6PDHDRGNASE"/>
</dbReference>
<dbReference type="GO" id="GO:0009051">
    <property type="term" value="P:pentose-phosphate shunt, oxidative branch"/>
    <property type="evidence" value="ECO:0007669"/>
    <property type="project" value="TreeGrafter"/>
</dbReference>
<dbReference type="PANTHER" id="PTHR23429:SF0">
    <property type="entry name" value="GLUCOSE-6-PHOSPHATE 1-DEHYDROGENASE"/>
    <property type="match status" value="1"/>
</dbReference>
<dbReference type="PROSITE" id="PS00069">
    <property type="entry name" value="G6P_DEHYDROGENASE"/>
    <property type="match status" value="1"/>
</dbReference>
<comment type="caution">
    <text evidence="7">Lacks conserved residue(s) required for the propagation of feature annotation.</text>
</comment>
<protein>
    <recommendedName>
        <fullName evidence="7">Glucose-6-phosphate 1-dehydrogenase</fullName>
        <shortName evidence="7">G6PD</shortName>
        <ecNumber evidence="7">1.1.1.49</ecNumber>
    </recommendedName>
</protein>
<dbReference type="Proteomes" id="UP000252707">
    <property type="component" value="Unassembled WGS sequence"/>
</dbReference>
<feature type="region of interest" description="Disordered" evidence="8">
    <location>
        <begin position="496"/>
        <end position="534"/>
    </location>
</feature>
<name>A0A369BX88_9GAMM</name>
<dbReference type="NCBIfam" id="TIGR00871">
    <property type="entry name" value="zwf"/>
    <property type="match status" value="1"/>
</dbReference>
<comment type="pathway">
    <text evidence="1 7">Carbohydrate degradation; pentose phosphate pathway; D-ribulose 5-phosphate from D-glucose 6-phosphate (oxidative stage): step 1/3.</text>
</comment>
<feature type="active site" description="Proton acceptor" evidence="7">
    <location>
        <position position="249"/>
    </location>
</feature>
<feature type="binding site" evidence="7">
    <location>
        <position position="191"/>
    </location>
    <ligand>
        <name>substrate</name>
    </ligand>
</feature>
<evidence type="ECO:0000259" key="9">
    <source>
        <dbReference type="Pfam" id="PF00479"/>
    </source>
</evidence>
<reference evidence="11 12" key="1">
    <citation type="submission" date="2018-07" db="EMBL/GenBank/DDBJ databases">
        <title>Genomic Encyclopedia of Type Strains, Phase IV (KMG-IV): sequencing the most valuable type-strain genomes for metagenomic binning, comparative biology and taxonomic classification.</title>
        <authorList>
            <person name="Goeker M."/>
        </authorList>
    </citation>
    <scope>NUCLEOTIDE SEQUENCE [LARGE SCALE GENOMIC DNA]</scope>
    <source>
        <strain evidence="11 12">DSM 26407</strain>
    </source>
</reference>
<dbReference type="Gene3D" id="3.40.50.720">
    <property type="entry name" value="NAD(P)-binding Rossmann-like Domain"/>
    <property type="match status" value="1"/>
</dbReference>
<dbReference type="InterPro" id="IPR022674">
    <property type="entry name" value="G6P_DH_NAD-bd"/>
</dbReference>
<feature type="binding site" evidence="7">
    <location>
        <position position="244"/>
    </location>
    <ligand>
        <name>substrate</name>
    </ligand>
</feature>
<feature type="binding site" evidence="7">
    <location>
        <position position="51"/>
    </location>
    <ligand>
        <name>NADP(+)</name>
        <dbReference type="ChEBI" id="CHEBI:58349"/>
    </ligand>
</feature>
<evidence type="ECO:0000256" key="2">
    <source>
        <dbReference type="ARBA" id="ARBA00009975"/>
    </source>
</evidence>
<keyword evidence="4 7" id="KW-0521">NADP</keyword>
<feature type="binding site" evidence="7">
    <location>
        <position position="349"/>
    </location>
    <ligand>
        <name>substrate</name>
    </ligand>
</feature>
<dbReference type="Pfam" id="PF02781">
    <property type="entry name" value="G6PD_C"/>
    <property type="match status" value="1"/>
</dbReference>
<comment type="function">
    <text evidence="7">Catalyzes the oxidation of glucose 6-phosphate to 6-phosphogluconolactone.</text>
</comment>
<dbReference type="InterPro" id="IPR036291">
    <property type="entry name" value="NAD(P)-bd_dom_sf"/>
</dbReference>
<keyword evidence="3 7" id="KW-0313">Glucose metabolism</keyword>
<gene>
    <name evidence="7" type="primary">zwf</name>
    <name evidence="11" type="ORF">DFQ59_1117</name>
</gene>
<comment type="similarity">
    <text evidence="2 7">Belongs to the glucose-6-phosphate dehydrogenase family.</text>
</comment>
<feature type="domain" description="Glucose-6-phosphate dehydrogenase C-terminal" evidence="10">
    <location>
        <begin position="198"/>
        <end position="496"/>
    </location>
</feature>
<evidence type="ECO:0000256" key="1">
    <source>
        <dbReference type="ARBA" id="ARBA00004937"/>
    </source>
</evidence>
<evidence type="ECO:0000256" key="5">
    <source>
        <dbReference type="ARBA" id="ARBA00023002"/>
    </source>
</evidence>
<dbReference type="SUPFAM" id="SSF51735">
    <property type="entry name" value="NAD(P)-binding Rossmann-fold domains"/>
    <property type="match status" value="1"/>
</dbReference>
<evidence type="ECO:0000313" key="12">
    <source>
        <dbReference type="Proteomes" id="UP000252707"/>
    </source>
</evidence>
<evidence type="ECO:0000259" key="10">
    <source>
        <dbReference type="Pfam" id="PF02781"/>
    </source>
</evidence>
<feature type="binding site" evidence="7">
    <location>
        <position position="225"/>
    </location>
    <ligand>
        <name>substrate</name>
    </ligand>
</feature>
<dbReference type="EC" id="1.1.1.49" evidence="7"/>
<keyword evidence="6 7" id="KW-0119">Carbohydrate metabolism</keyword>
<keyword evidence="12" id="KW-1185">Reference proteome</keyword>
<dbReference type="PIRSF" id="PIRSF000110">
    <property type="entry name" value="G6PD"/>
    <property type="match status" value="1"/>
</dbReference>
<comment type="caution">
    <text evidence="11">The sequence shown here is derived from an EMBL/GenBank/DDBJ whole genome shotgun (WGS) entry which is preliminary data.</text>
</comment>
<dbReference type="AlphaFoldDB" id="A0A369BX88"/>
<dbReference type="GO" id="GO:0050661">
    <property type="term" value="F:NADP binding"/>
    <property type="evidence" value="ECO:0007669"/>
    <property type="project" value="UniProtKB-UniRule"/>
</dbReference>
<feature type="compositionally biased region" description="Basic and acidic residues" evidence="8">
    <location>
        <begin position="507"/>
        <end position="520"/>
    </location>
</feature>
<evidence type="ECO:0000256" key="7">
    <source>
        <dbReference type="HAMAP-Rule" id="MF_00966"/>
    </source>
</evidence>
<dbReference type="GO" id="GO:0005829">
    <property type="term" value="C:cytosol"/>
    <property type="evidence" value="ECO:0007669"/>
    <property type="project" value="TreeGrafter"/>
</dbReference>
<proteinExistence type="inferred from homology"/>
<dbReference type="Pfam" id="PF00479">
    <property type="entry name" value="G6PD_N"/>
    <property type="match status" value="1"/>
</dbReference>
<dbReference type="HAMAP" id="MF_00966">
    <property type="entry name" value="G6PD"/>
    <property type="match status" value="1"/>
</dbReference>
<accession>A0A369BX88</accession>
<dbReference type="InterPro" id="IPR001282">
    <property type="entry name" value="G6P_DH"/>
</dbReference>
<dbReference type="OrthoDB" id="9802739at2"/>
<dbReference type="Gene3D" id="3.30.360.10">
    <property type="entry name" value="Dihydrodipicolinate Reductase, domain 2"/>
    <property type="match status" value="1"/>
</dbReference>
<evidence type="ECO:0000256" key="8">
    <source>
        <dbReference type="SAM" id="MobiDB-lite"/>
    </source>
</evidence>
<organism evidence="11 12">
    <name type="scientific">Thioalbus denitrificans</name>
    <dbReference type="NCBI Taxonomy" id="547122"/>
    <lineage>
        <taxon>Bacteria</taxon>
        <taxon>Pseudomonadati</taxon>
        <taxon>Pseudomonadota</taxon>
        <taxon>Gammaproteobacteria</taxon>
        <taxon>Chromatiales</taxon>
        <taxon>Ectothiorhodospiraceae</taxon>
        <taxon>Thioalbus</taxon>
    </lineage>
</organism>
<feature type="binding site" evidence="7">
    <location>
        <begin position="94"/>
        <end position="95"/>
    </location>
    <ligand>
        <name>NADP(+)</name>
        <dbReference type="ChEBI" id="CHEBI:58349"/>
    </ligand>
</feature>
<feature type="binding site" evidence="7">
    <location>
        <position position="187"/>
    </location>
    <ligand>
        <name>substrate</name>
    </ligand>
</feature>
<dbReference type="SUPFAM" id="SSF55347">
    <property type="entry name" value="Glyceraldehyde-3-phosphate dehydrogenase-like, C-terminal domain"/>
    <property type="match status" value="1"/>
</dbReference>
<keyword evidence="5 7" id="KW-0560">Oxidoreductase</keyword>
<dbReference type="EMBL" id="QPJY01000011">
    <property type="protein sequence ID" value="RCX26133.1"/>
    <property type="molecule type" value="Genomic_DNA"/>
</dbReference>
<dbReference type="GO" id="GO:0004345">
    <property type="term" value="F:glucose-6-phosphate dehydrogenase activity"/>
    <property type="evidence" value="ECO:0007669"/>
    <property type="project" value="UniProtKB-UniRule"/>
</dbReference>
<evidence type="ECO:0000313" key="11">
    <source>
        <dbReference type="EMBL" id="RCX26133.1"/>
    </source>
</evidence>
<evidence type="ECO:0000256" key="6">
    <source>
        <dbReference type="ARBA" id="ARBA00023277"/>
    </source>
</evidence>
<feature type="domain" description="Glucose-6-phosphate dehydrogenase NAD-binding" evidence="9">
    <location>
        <begin position="14"/>
        <end position="196"/>
    </location>
</feature>
<dbReference type="InterPro" id="IPR022675">
    <property type="entry name" value="G6P_DH_C"/>
</dbReference>
<evidence type="ECO:0000256" key="3">
    <source>
        <dbReference type="ARBA" id="ARBA00022526"/>
    </source>
</evidence>
<comment type="catalytic activity">
    <reaction evidence="7">
        <text>D-glucose 6-phosphate + NADP(+) = 6-phospho-D-glucono-1,5-lactone + NADPH + H(+)</text>
        <dbReference type="Rhea" id="RHEA:15841"/>
        <dbReference type="ChEBI" id="CHEBI:15378"/>
        <dbReference type="ChEBI" id="CHEBI:57783"/>
        <dbReference type="ChEBI" id="CHEBI:57955"/>
        <dbReference type="ChEBI" id="CHEBI:58349"/>
        <dbReference type="ChEBI" id="CHEBI:61548"/>
        <dbReference type="EC" id="1.1.1.49"/>
    </reaction>
</comment>